<dbReference type="Proteomes" id="UP000596660">
    <property type="component" value="Unplaced"/>
</dbReference>
<dbReference type="Gramene" id="AUR62002791-RA">
    <property type="protein sequence ID" value="AUR62002791-RA:cds"/>
    <property type="gene ID" value="AUR62002791"/>
</dbReference>
<dbReference type="OrthoDB" id="2617878at2759"/>
<dbReference type="RefSeq" id="XP_021750461.1">
    <property type="nucleotide sequence ID" value="XM_021894769.1"/>
</dbReference>
<dbReference type="GeneID" id="110716007"/>
<dbReference type="AlphaFoldDB" id="A0A803KUT3"/>
<accession>A0A803KUT3</accession>
<dbReference type="RefSeq" id="XP_021750415.1">
    <property type="nucleotide sequence ID" value="XM_021894723.1"/>
</dbReference>
<protein>
    <submittedName>
        <fullName evidence="1">Uncharacterized protein</fullName>
    </submittedName>
</protein>
<dbReference type="InterPro" id="IPR053085">
    <property type="entry name" value="Jasmonate-induced_protein"/>
</dbReference>
<dbReference type="KEGG" id="cqi:110716007"/>
<dbReference type="RefSeq" id="XP_021750358.1">
    <property type="nucleotide sequence ID" value="XM_021894666.1"/>
</dbReference>
<evidence type="ECO:0000313" key="1">
    <source>
        <dbReference type="EnsemblPlants" id="AUR62002791-RA:cds"/>
    </source>
</evidence>
<dbReference type="RefSeq" id="XP_021750506.1">
    <property type="nucleotide sequence ID" value="XM_021894814.1"/>
</dbReference>
<keyword evidence="2" id="KW-1185">Reference proteome</keyword>
<reference evidence="1" key="1">
    <citation type="journal article" date="2017" name="Nature">
        <title>The genome of Chenopodium quinoa.</title>
        <authorList>
            <person name="Jarvis D.E."/>
            <person name="Ho Y.S."/>
            <person name="Lightfoot D.J."/>
            <person name="Schmoeckel S.M."/>
            <person name="Li B."/>
            <person name="Borm T.J.A."/>
            <person name="Ohyanagi H."/>
            <person name="Mineta K."/>
            <person name="Michell C.T."/>
            <person name="Saber N."/>
            <person name="Kharbatia N.M."/>
            <person name="Rupper R.R."/>
            <person name="Sharp A.R."/>
            <person name="Dally N."/>
            <person name="Boughton B.A."/>
            <person name="Woo Y.H."/>
            <person name="Gao G."/>
            <person name="Schijlen E.G.W.M."/>
            <person name="Guo X."/>
            <person name="Momin A.A."/>
            <person name="Negrao S."/>
            <person name="Al-Babili S."/>
            <person name="Gehring C."/>
            <person name="Roessner U."/>
            <person name="Jung C."/>
            <person name="Murphy K."/>
            <person name="Arold S.T."/>
            <person name="Gojobori T."/>
            <person name="van der Linden C.G."/>
            <person name="van Loo E.N."/>
            <person name="Jellen E.N."/>
            <person name="Maughan P.J."/>
            <person name="Tester M."/>
        </authorList>
    </citation>
    <scope>NUCLEOTIDE SEQUENCE [LARGE SCALE GENOMIC DNA]</scope>
    <source>
        <strain evidence="1">cv. PI 614886</strain>
    </source>
</reference>
<name>A0A803KUT3_CHEQI</name>
<evidence type="ECO:0000313" key="2">
    <source>
        <dbReference type="Proteomes" id="UP000596660"/>
    </source>
</evidence>
<dbReference type="PANTHER" id="PTHR36482">
    <property type="entry name" value="OSJNBA0024J22.15 PROTEIN"/>
    <property type="match status" value="1"/>
</dbReference>
<dbReference type="EnsemblPlants" id="AUR62002791-RA">
    <property type="protein sequence ID" value="AUR62002791-RA:cds"/>
    <property type="gene ID" value="AUR62002791"/>
</dbReference>
<dbReference type="PANTHER" id="PTHR36482:SF6">
    <property type="entry name" value="JASMONATE-INDUCED PROTEIN HOMOLOG"/>
    <property type="match status" value="1"/>
</dbReference>
<proteinExistence type="predicted"/>
<dbReference type="RefSeq" id="XP_021750550.1">
    <property type="nucleotide sequence ID" value="XM_021894858.1"/>
</dbReference>
<sequence>MASSTNNIELSSQQKAELDEMIKEAENSCLSDEIFTRVIVLEGYLSKSILLLRPLNLIDSNLWAGNTAKDYPHTLDGPISSTFTQASVKDDGIMAAVVYAGKNIVGVECGWLLAWADSKANGKRLYAECGDISKYNCIDWGCIEEKLNNSKKLAIIVSDHETGTSVQATLSGVDFPLQTQDKLGAIFYG</sequence>
<reference evidence="1" key="2">
    <citation type="submission" date="2021-03" db="UniProtKB">
        <authorList>
            <consortium name="EnsemblPlants"/>
        </authorList>
    </citation>
    <scope>IDENTIFICATION</scope>
</reference>
<organism evidence="1 2">
    <name type="scientific">Chenopodium quinoa</name>
    <name type="common">Quinoa</name>
    <dbReference type="NCBI Taxonomy" id="63459"/>
    <lineage>
        <taxon>Eukaryota</taxon>
        <taxon>Viridiplantae</taxon>
        <taxon>Streptophyta</taxon>
        <taxon>Embryophyta</taxon>
        <taxon>Tracheophyta</taxon>
        <taxon>Spermatophyta</taxon>
        <taxon>Magnoliopsida</taxon>
        <taxon>eudicotyledons</taxon>
        <taxon>Gunneridae</taxon>
        <taxon>Pentapetalae</taxon>
        <taxon>Caryophyllales</taxon>
        <taxon>Chenopodiaceae</taxon>
        <taxon>Chenopodioideae</taxon>
        <taxon>Atripliceae</taxon>
        <taxon>Chenopodium</taxon>
    </lineage>
</organism>
<gene>
    <name evidence="1" type="primary">LOC110716007</name>
</gene>